<dbReference type="EMBL" id="JAADJG010000118">
    <property type="protein sequence ID" value="KAF4454632.1"/>
    <property type="molecule type" value="Genomic_DNA"/>
</dbReference>
<dbReference type="OrthoDB" id="4115096at2759"/>
<feature type="transmembrane region" description="Helical" evidence="1">
    <location>
        <begin position="50"/>
        <end position="73"/>
    </location>
</feature>
<accession>A0A8H4KQS4</accession>
<dbReference type="AlphaFoldDB" id="A0A8H4KQS4"/>
<evidence type="ECO:0000313" key="3">
    <source>
        <dbReference type="Proteomes" id="UP000605986"/>
    </source>
</evidence>
<keyword evidence="1" id="KW-0812">Transmembrane</keyword>
<evidence type="ECO:0000313" key="2">
    <source>
        <dbReference type="EMBL" id="KAF4454632.1"/>
    </source>
</evidence>
<proteinExistence type="predicted"/>
<dbReference type="Proteomes" id="UP000605986">
    <property type="component" value="Unassembled WGS sequence"/>
</dbReference>
<keyword evidence="1" id="KW-0472">Membrane</keyword>
<sequence length="508" mass="57008">MASGPFRREATRANGDNTSIITDCILETITSILSEIQEQNNEYNWDPLTFVFTAIIGIIAIIFAALTAFQALLTAGSGRTKSGAYAIGPWSKRNHRKFDWAEMRCRTTSSTPILTVDLLNLNLLENPQEGSSCHNQDLKRFKKGQEDYFPATWLALLTHLSLDNTELWEVVKLTGADHIPSEFSAVPAYGSIGFVATLAMILSRGFGRLTIDQESGLPRVCDRRFNLIFRQHPLLGAIGFFEMYGKMASQDSGWHSKIHGRLLQAHDNVGNNKLHPTSTAISWAKSVIGPDIDELELGEKAYALCSTYLQKSPTQESEYKDECIKNQHTLREELKSIDLWLKQTEPYVLCRMLTLSPILEAPSHTENATVHYNPHGALSRLLNGKLGYFLDAIGRPNSFDCLYSVGWTYAVQSRMAVRRDTFEGLTKIRDLWQMGELSLKDEASGGEDRADGSQEHKSPAWKLPHATLHPLDDLLIYRVVLMTLLYSLSSDSSDLIDEDSYRLIVPMM</sequence>
<reference evidence="2" key="1">
    <citation type="submission" date="2020-01" db="EMBL/GenBank/DDBJ databases">
        <title>Identification and distribution of gene clusters putatively required for synthesis of sphingolipid metabolism inhibitors in phylogenetically diverse species of the filamentous fungus Fusarium.</title>
        <authorList>
            <person name="Kim H.-S."/>
            <person name="Busman M."/>
            <person name="Brown D.W."/>
            <person name="Divon H."/>
            <person name="Uhlig S."/>
            <person name="Proctor R.H."/>
        </authorList>
    </citation>
    <scope>NUCLEOTIDE SEQUENCE</scope>
    <source>
        <strain evidence="2">NRRL 53441</strain>
    </source>
</reference>
<name>A0A8H4KQS4_9HYPO</name>
<protein>
    <submittedName>
        <fullName evidence="2">Uncharacterized protein</fullName>
    </submittedName>
</protein>
<gene>
    <name evidence="2" type="ORF">F53441_2866</name>
</gene>
<keyword evidence="3" id="KW-1185">Reference proteome</keyword>
<comment type="caution">
    <text evidence="2">The sequence shown here is derived from an EMBL/GenBank/DDBJ whole genome shotgun (WGS) entry which is preliminary data.</text>
</comment>
<organism evidence="2 3">
    <name type="scientific">Fusarium austroafricanum</name>
    <dbReference type="NCBI Taxonomy" id="2364996"/>
    <lineage>
        <taxon>Eukaryota</taxon>
        <taxon>Fungi</taxon>
        <taxon>Dikarya</taxon>
        <taxon>Ascomycota</taxon>
        <taxon>Pezizomycotina</taxon>
        <taxon>Sordariomycetes</taxon>
        <taxon>Hypocreomycetidae</taxon>
        <taxon>Hypocreales</taxon>
        <taxon>Nectriaceae</taxon>
        <taxon>Fusarium</taxon>
        <taxon>Fusarium concolor species complex</taxon>
    </lineage>
</organism>
<keyword evidence="1" id="KW-1133">Transmembrane helix</keyword>
<evidence type="ECO:0000256" key="1">
    <source>
        <dbReference type="SAM" id="Phobius"/>
    </source>
</evidence>